<dbReference type="AlphaFoldDB" id="A0A4P6GBE4"/>
<accession>A0A4P6GBE4</accession>
<dbReference type="Proteomes" id="UP000291121">
    <property type="component" value="Chromosome"/>
</dbReference>
<reference evidence="1 2" key="1">
    <citation type="submission" date="2017-11" db="EMBL/GenBank/DDBJ databases">
        <title>Genome sequence of Pseudomonas arsenicoxydans ACM1.</title>
        <authorList>
            <person name="Nascimento F.X."/>
        </authorList>
    </citation>
    <scope>NUCLEOTIDE SEQUENCE [LARGE SCALE GENOMIC DNA]</scope>
    <source>
        <strain evidence="1 2">ACM1</strain>
    </source>
</reference>
<evidence type="ECO:0000313" key="2">
    <source>
        <dbReference type="Proteomes" id="UP000291121"/>
    </source>
</evidence>
<name>A0A4P6GBE4_9PSED</name>
<keyword evidence="2" id="KW-1185">Reference proteome</keyword>
<evidence type="ECO:0000313" key="1">
    <source>
        <dbReference type="EMBL" id="QAY86860.1"/>
    </source>
</evidence>
<organism evidence="1 2">
    <name type="scientific">Pseudomonas arsenicoxydans</name>
    <dbReference type="NCBI Taxonomy" id="702115"/>
    <lineage>
        <taxon>Bacteria</taxon>
        <taxon>Pseudomonadati</taxon>
        <taxon>Pseudomonadota</taxon>
        <taxon>Gammaproteobacteria</taxon>
        <taxon>Pseudomonadales</taxon>
        <taxon>Pseudomonadaceae</taxon>
        <taxon>Pseudomonas</taxon>
    </lineage>
</organism>
<protein>
    <submittedName>
        <fullName evidence="1">Uncharacterized protein</fullName>
    </submittedName>
</protein>
<gene>
    <name evidence="1" type="ORF">CUN61_24195</name>
</gene>
<dbReference type="EMBL" id="CP024767">
    <property type="protein sequence ID" value="QAY86860.1"/>
    <property type="molecule type" value="Genomic_DNA"/>
</dbReference>
<proteinExistence type="predicted"/>
<sequence>MCTMTHFAISTARHNDSALSMLAVKFQPHAYAPESPRMPQFQVVLAGSAFFHIKETATGRVRGFRASHNEACALARLLESRG</sequence>